<evidence type="ECO:0000256" key="13">
    <source>
        <dbReference type="ARBA" id="ARBA00048152"/>
    </source>
</evidence>
<keyword evidence="11 14" id="KW-0324">Glycolysis</keyword>
<dbReference type="PRINTS" id="PR01050">
    <property type="entry name" value="PYRUVTKNASE"/>
</dbReference>
<evidence type="ECO:0000259" key="17">
    <source>
        <dbReference type="Pfam" id="PF02887"/>
    </source>
</evidence>
<comment type="similarity">
    <text evidence="3 14">Belongs to the pyruvate kinase family.</text>
</comment>
<evidence type="ECO:0000256" key="4">
    <source>
        <dbReference type="ARBA" id="ARBA00012142"/>
    </source>
</evidence>
<evidence type="ECO:0000256" key="5">
    <source>
        <dbReference type="ARBA" id="ARBA00022679"/>
    </source>
</evidence>
<dbReference type="GO" id="GO:0030955">
    <property type="term" value="F:potassium ion binding"/>
    <property type="evidence" value="ECO:0007669"/>
    <property type="project" value="InterPro"/>
</dbReference>
<dbReference type="InterPro" id="IPR015795">
    <property type="entry name" value="Pyrv_Knase_C"/>
</dbReference>
<evidence type="ECO:0000256" key="12">
    <source>
        <dbReference type="ARBA" id="ARBA00023317"/>
    </source>
</evidence>
<dbReference type="PANTHER" id="PTHR11817">
    <property type="entry name" value="PYRUVATE KINASE"/>
    <property type="match status" value="1"/>
</dbReference>
<keyword evidence="9" id="KW-0067">ATP-binding</keyword>
<gene>
    <name evidence="18" type="ORF">g.35829</name>
</gene>
<dbReference type="Gene3D" id="3.40.1380.20">
    <property type="entry name" value="Pyruvate kinase, C-terminal domain"/>
    <property type="match status" value="1"/>
</dbReference>
<dbReference type="SUPFAM" id="SSF52935">
    <property type="entry name" value="PK C-terminal domain-like"/>
    <property type="match status" value="1"/>
</dbReference>
<dbReference type="AlphaFoldDB" id="A0A1D1ZSX8"/>
<organism evidence="18">
    <name type="scientific">Auxenochlorella protothecoides</name>
    <name type="common">Green microalga</name>
    <name type="synonym">Chlorella protothecoides</name>
    <dbReference type="NCBI Taxonomy" id="3075"/>
    <lineage>
        <taxon>Eukaryota</taxon>
        <taxon>Viridiplantae</taxon>
        <taxon>Chlorophyta</taxon>
        <taxon>core chlorophytes</taxon>
        <taxon>Trebouxiophyceae</taxon>
        <taxon>Chlorellales</taxon>
        <taxon>Chlorellaceae</taxon>
        <taxon>Auxenochlorella</taxon>
    </lineage>
</organism>
<evidence type="ECO:0000256" key="3">
    <source>
        <dbReference type="ARBA" id="ARBA00008663"/>
    </source>
</evidence>
<feature type="region of interest" description="Disordered" evidence="15">
    <location>
        <begin position="623"/>
        <end position="696"/>
    </location>
</feature>
<dbReference type="Gene3D" id="3.20.20.60">
    <property type="entry name" value="Phosphoenolpyruvate-binding domains"/>
    <property type="match status" value="1"/>
</dbReference>
<protein>
    <recommendedName>
        <fullName evidence="4 14">Pyruvate kinase</fullName>
        <ecNumber evidence="4 14">2.7.1.40</ecNumber>
    </recommendedName>
</protein>
<keyword evidence="6" id="KW-0479">Metal-binding</keyword>
<name>A0A1D1ZSX8_AUXPR</name>
<keyword evidence="5 14" id="KW-0808">Transferase</keyword>
<keyword evidence="12" id="KW-0670">Pyruvate</keyword>
<evidence type="ECO:0000256" key="9">
    <source>
        <dbReference type="ARBA" id="ARBA00022840"/>
    </source>
</evidence>
<dbReference type="EMBL" id="GDKF01008570">
    <property type="protein sequence ID" value="JAT70052.1"/>
    <property type="molecule type" value="Transcribed_RNA"/>
</dbReference>
<evidence type="ECO:0000259" key="16">
    <source>
        <dbReference type="Pfam" id="PF00224"/>
    </source>
</evidence>
<dbReference type="EC" id="2.7.1.40" evidence="4 14"/>
<evidence type="ECO:0000256" key="8">
    <source>
        <dbReference type="ARBA" id="ARBA00022777"/>
    </source>
</evidence>
<keyword evidence="8 14" id="KW-0418">Kinase</keyword>
<evidence type="ECO:0000256" key="10">
    <source>
        <dbReference type="ARBA" id="ARBA00022842"/>
    </source>
</evidence>
<reference evidence="18" key="1">
    <citation type="submission" date="2015-08" db="EMBL/GenBank/DDBJ databases">
        <authorList>
            <person name="Babu N.S."/>
            <person name="Beckwith C.J."/>
            <person name="Beseler K.G."/>
            <person name="Brison A."/>
            <person name="Carone J.V."/>
            <person name="Caskin T.P."/>
            <person name="Diamond M."/>
            <person name="Durham M.E."/>
            <person name="Foxe J.M."/>
            <person name="Go M."/>
            <person name="Henderson B.A."/>
            <person name="Jones I.B."/>
            <person name="McGettigan J.A."/>
            <person name="Micheletti S.J."/>
            <person name="Nasrallah M.E."/>
            <person name="Ortiz D."/>
            <person name="Piller C.R."/>
            <person name="Privatt S.R."/>
            <person name="Schneider S.L."/>
            <person name="Sharp S."/>
            <person name="Smith T.C."/>
            <person name="Stanton J.D."/>
            <person name="Ullery H.E."/>
            <person name="Wilson R.J."/>
            <person name="Serrano M.G."/>
            <person name="Buck G."/>
            <person name="Lee V."/>
            <person name="Wang Y."/>
            <person name="Carvalho R."/>
            <person name="Voegtly L."/>
            <person name="Shi R."/>
            <person name="Duckworth R."/>
            <person name="Johnson A."/>
            <person name="Loviza R."/>
            <person name="Walstead R."/>
            <person name="Shah Z."/>
            <person name="Kiflezghi M."/>
            <person name="Wade K."/>
            <person name="Ball S.L."/>
            <person name="Bradley K.W."/>
            <person name="Asai D.J."/>
            <person name="Bowman C.A."/>
            <person name="Russell D.A."/>
            <person name="Pope W.H."/>
            <person name="Jacobs-Sera D."/>
            <person name="Hendrix R.W."/>
            <person name="Hatfull G.F."/>
        </authorList>
    </citation>
    <scope>NUCLEOTIDE SEQUENCE</scope>
</reference>
<comment type="pathway">
    <text evidence="2 14">Carbohydrate degradation; glycolysis; pyruvate from D-glyceraldehyde 3-phosphate: step 5/5.</text>
</comment>
<dbReference type="GO" id="GO:0000287">
    <property type="term" value="F:magnesium ion binding"/>
    <property type="evidence" value="ECO:0007669"/>
    <property type="project" value="InterPro"/>
</dbReference>
<dbReference type="GO" id="GO:0016301">
    <property type="term" value="F:kinase activity"/>
    <property type="evidence" value="ECO:0007669"/>
    <property type="project" value="UniProtKB-KW"/>
</dbReference>
<dbReference type="Pfam" id="PF02887">
    <property type="entry name" value="PK_C"/>
    <property type="match status" value="1"/>
</dbReference>
<dbReference type="InterPro" id="IPR011037">
    <property type="entry name" value="Pyrv_Knase-like_insert_dom_sf"/>
</dbReference>
<comment type="cofactor">
    <cofactor evidence="1">
        <name>K(+)</name>
        <dbReference type="ChEBI" id="CHEBI:29103"/>
    </cofactor>
</comment>
<comment type="catalytic activity">
    <reaction evidence="13 14">
        <text>pyruvate + ATP = phosphoenolpyruvate + ADP + H(+)</text>
        <dbReference type="Rhea" id="RHEA:18157"/>
        <dbReference type="ChEBI" id="CHEBI:15361"/>
        <dbReference type="ChEBI" id="CHEBI:15378"/>
        <dbReference type="ChEBI" id="CHEBI:30616"/>
        <dbReference type="ChEBI" id="CHEBI:58702"/>
        <dbReference type="ChEBI" id="CHEBI:456216"/>
        <dbReference type="EC" id="2.7.1.40"/>
    </reaction>
</comment>
<dbReference type="InterPro" id="IPR015806">
    <property type="entry name" value="Pyrv_Knase_insert_dom_sf"/>
</dbReference>
<dbReference type="InterPro" id="IPR040442">
    <property type="entry name" value="Pyrv_kinase-like_dom_sf"/>
</dbReference>
<dbReference type="InterPro" id="IPR015813">
    <property type="entry name" value="Pyrv/PenolPyrv_kinase-like_dom"/>
</dbReference>
<dbReference type="UniPathway" id="UPA00109">
    <property type="reaction ID" value="UER00188"/>
</dbReference>
<evidence type="ECO:0000256" key="1">
    <source>
        <dbReference type="ARBA" id="ARBA00001958"/>
    </source>
</evidence>
<dbReference type="SUPFAM" id="SSF51621">
    <property type="entry name" value="Phosphoenolpyruvate/pyruvate domain"/>
    <property type="match status" value="1"/>
</dbReference>
<dbReference type="InterPro" id="IPR036918">
    <property type="entry name" value="Pyrv_Knase_C_sf"/>
</dbReference>
<evidence type="ECO:0000256" key="11">
    <source>
        <dbReference type="ARBA" id="ARBA00023152"/>
    </source>
</evidence>
<keyword evidence="7" id="KW-0547">Nucleotide-binding</keyword>
<evidence type="ECO:0000256" key="15">
    <source>
        <dbReference type="SAM" id="MobiDB-lite"/>
    </source>
</evidence>
<dbReference type="GO" id="GO:0004743">
    <property type="term" value="F:pyruvate kinase activity"/>
    <property type="evidence" value="ECO:0007669"/>
    <property type="project" value="UniProtKB-EC"/>
</dbReference>
<dbReference type="InterPro" id="IPR001697">
    <property type="entry name" value="Pyr_Knase"/>
</dbReference>
<dbReference type="Pfam" id="PF00224">
    <property type="entry name" value="PK"/>
    <property type="match status" value="1"/>
</dbReference>
<evidence type="ECO:0000256" key="2">
    <source>
        <dbReference type="ARBA" id="ARBA00004997"/>
    </source>
</evidence>
<dbReference type="Gene3D" id="2.40.33.10">
    <property type="entry name" value="PK beta-barrel domain-like"/>
    <property type="match status" value="1"/>
</dbReference>
<dbReference type="GO" id="GO:0005524">
    <property type="term" value="F:ATP binding"/>
    <property type="evidence" value="ECO:0007669"/>
    <property type="project" value="UniProtKB-KW"/>
</dbReference>
<accession>A0A1D1ZSX8</accession>
<sequence length="696" mass="73335">MATAHTTKAKTHFFENNDLRQVLHADATHGDGSFTKTKVAFTIGSGSRSVETLCKLLEAGGTCGRIDLTWNSLAYHRQSLANLQEAMKKTRRLCAVMLDCLGREIMVNRDVAQDNDGTHREPDATTIVAGSTVVLTTDTSQAFSASLFPISYPGLPAMVEPGDNLFVGRYLVSGADASSLYMRVEAADETSITCTALSGAVLSGLLTVFHTERSSEGLANKQNDLPLLTAYDREAVASLAADFDVDFLSLSYCRDAEDVESARAFLSSVGSGHTKVLAKCETRQSLFAFKQLVRAADGIIISRGNLGLDVPPEKMAMIQKSMISTCVVLNKPVLITRVVDTMIDTPRPTRAEATDIANAVLDGADGFLLGAETYRGKYALETVRTVCAIAREAEAAFDHAAHFDHLVDEGGRLAAEGEAHASRVDMMRNLSGASLASEAAGWGAGGGGGGAPSVPRSQSVLSGGSGGAARLSKLEAIASSAVRAADKVRAAMIIVVTQTGRAAGLVAKYRPAMPIMTLVVPYLKREGLRWRLEGRSSARQALLTSGLMPVLAAPTPSAGESLLEEAVVLAVRQGMLAPEDHVVTVSRTGVGEYMIKIVSVNEFGSGIKHIRPKSLLTILRGQGQNVPDEEEGEEGEQRESGEGVAIGAAPAPGPQYRPELSRGSSILLGTGNESLVLHTPAGPAPSRTRSGANGHA</sequence>
<feature type="compositionally biased region" description="Polar residues" evidence="15">
    <location>
        <begin position="687"/>
        <end position="696"/>
    </location>
</feature>
<feature type="domain" description="Pyruvate kinase C-terminal" evidence="17">
    <location>
        <begin position="475"/>
        <end position="591"/>
    </location>
</feature>
<dbReference type="SUPFAM" id="SSF50800">
    <property type="entry name" value="PK beta-barrel domain-like"/>
    <property type="match status" value="1"/>
</dbReference>
<evidence type="ECO:0000256" key="7">
    <source>
        <dbReference type="ARBA" id="ARBA00022741"/>
    </source>
</evidence>
<evidence type="ECO:0000256" key="6">
    <source>
        <dbReference type="ARBA" id="ARBA00022723"/>
    </source>
</evidence>
<dbReference type="InterPro" id="IPR015793">
    <property type="entry name" value="Pyrv_Knase_brl"/>
</dbReference>
<keyword evidence="10 14" id="KW-0460">Magnesium</keyword>
<feature type="domain" description="Pyruvate kinase barrel" evidence="16">
    <location>
        <begin position="35"/>
        <end position="383"/>
    </location>
</feature>
<evidence type="ECO:0000313" key="18">
    <source>
        <dbReference type="EMBL" id="JAT70052.1"/>
    </source>
</evidence>
<proteinExistence type="inferred from homology"/>
<evidence type="ECO:0000256" key="14">
    <source>
        <dbReference type="RuleBase" id="RU000504"/>
    </source>
</evidence>